<dbReference type="SUPFAM" id="SSF50118">
    <property type="entry name" value="Cell growth inhibitor/plasmid maintenance toxic component"/>
    <property type="match status" value="1"/>
</dbReference>
<dbReference type="GO" id="GO:0003677">
    <property type="term" value="F:DNA binding"/>
    <property type="evidence" value="ECO:0007669"/>
    <property type="project" value="InterPro"/>
</dbReference>
<dbReference type="EMBL" id="VDBS01000053">
    <property type="protein sequence ID" value="TNB56586.1"/>
    <property type="molecule type" value="Genomic_DNA"/>
</dbReference>
<dbReference type="GO" id="GO:0006402">
    <property type="term" value="P:mRNA catabolic process"/>
    <property type="evidence" value="ECO:0007669"/>
    <property type="project" value="TreeGrafter"/>
</dbReference>
<reference evidence="1 2" key="1">
    <citation type="submission" date="2019-05" db="EMBL/GenBank/DDBJ databases">
        <title>Draft genomes of eight strains of Campylobacter helveticus isolated from cats and a dog in New Zealand.</title>
        <authorList>
            <person name="Bojanic K."/>
            <person name="Midwinter A.C."/>
            <person name="Biggs P.J."/>
            <person name="Acke E."/>
            <person name="Cornelius A.J."/>
            <person name="Marshall J.C."/>
        </authorList>
    </citation>
    <scope>NUCLEOTIDE SEQUENCE [LARGE SCALE GENOMIC DNA]</scope>
    <source>
        <strain evidence="1 2">ACP123b</strain>
    </source>
</reference>
<dbReference type="Gene3D" id="2.30.30.110">
    <property type="match status" value="1"/>
</dbReference>
<name>A0AAX2UHG5_9BACT</name>
<comment type="caution">
    <text evidence="1">The sequence shown here is derived from an EMBL/GenBank/DDBJ whole genome shotgun (WGS) entry which is preliminary data.</text>
</comment>
<proteinExistence type="predicted"/>
<dbReference type="Pfam" id="PF02452">
    <property type="entry name" value="PemK_toxin"/>
    <property type="match status" value="1"/>
</dbReference>
<dbReference type="AlphaFoldDB" id="A0AAX2UHG5"/>
<dbReference type="InterPro" id="IPR003477">
    <property type="entry name" value="PemK-like"/>
</dbReference>
<evidence type="ECO:0000313" key="2">
    <source>
        <dbReference type="Proteomes" id="UP000306813"/>
    </source>
</evidence>
<dbReference type="InterPro" id="IPR011067">
    <property type="entry name" value="Plasmid_toxin/cell-grow_inhib"/>
</dbReference>
<protein>
    <submittedName>
        <fullName evidence="1">Type II toxin-antitoxin system PemK/MazF family toxin</fullName>
    </submittedName>
</protein>
<accession>A0AAX2UHG5</accession>
<evidence type="ECO:0000313" key="1">
    <source>
        <dbReference type="EMBL" id="TNB56586.1"/>
    </source>
</evidence>
<sequence>MTIVKNLQALLLKVWNLEQKNWRLKSVSKIWKKPKKTAKSPNCFARKRSGKMILTKQGEIWLVNFYPSVGNEIQKLRPAVVIDDDNLVAKSQAMRFIIPITSWQDRFANHKGFIEIESNQDNGLSNTSAFSIRQAKYASLTRFHRKIGFVERDLIIKLHERFIYFLNPYLKVVDSRFN</sequence>
<organism evidence="1 2">
    <name type="scientific">Campylobacter helveticus</name>
    <dbReference type="NCBI Taxonomy" id="28898"/>
    <lineage>
        <taxon>Bacteria</taxon>
        <taxon>Pseudomonadati</taxon>
        <taxon>Campylobacterota</taxon>
        <taxon>Epsilonproteobacteria</taxon>
        <taxon>Campylobacterales</taxon>
        <taxon>Campylobacteraceae</taxon>
        <taxon>Campylobacter</taxon>
    </lineage>
</organism>
<dbReference type="PANTHER" id="PTHR33988:SF1">
    <property type="entry name" value="ENDORIBONUCLEASE MAZF7-RELATED"/>
    <property type="match status" value="1"/>
</dbReference>
<dbReference type="GO" id="GO:0004521">
    <property type="term" value="F:RNA endonuclease activity"/>
    <property type="evidence" value="ECO:0007669"/>
    <property type="project" value="TreeGrafter"/>
</dbReference>
<dbReference type="Proteomes" id="UP000306813">
    <property type="component" value="Unassembled WGS sequence"/>
</dbReference>
<dbReference type="GO" id="GO:0016075">
    <property type="term" value="P:rRNA catabolic process"/>
    <property type="evidence" value="ECO:0007669"/>
    <property type="project" value="TreeGrafter"/>
</dbReference>
<dbReference type="PANTHER" id="PTHR33988">
    <property type="entry name" value="ENDORIBONUCLEASE MAZF-RELATED"/>
    <property type="match status" value="1"/>
</dbReference>
<gene>
    <name evidence="1" type="ORF">FDW42_07135</name>
</gene>